<dbReference type="PANTHER" id="PTHR30126:SF98">
    <property type="entry name" value="HTH-TYPE TRANSCRIPTIONAL ACTIVATOR BAUR"/>
    <property type="match status" value="1"/>
</dbReference>
<dbReference type="SUPFAM" id="SSF53850">
    <property type="entry name" value="Periplasmic binding protein-like II"/>
    <property type="match status" value="1"/>
</dbReference>
<dbReference type="InterPro" id="IPR036390">
    <property type="entry name" value="WH_DNA-bd_sf"/>
</dbReference>
<dbReference type="Pfam" id="PF03466">
    <property type="entry name" value="LysR_substrate"/>
    <property type="match status" value="1"/>
</dbReference>
<keyword evidence="3" id="KW-0238">DNA-binding</keyword>
<sequence>MKRKPTLGQVSDLDIRLLRVFRTVAECGGLAAAELELNIGVSTVSRHIKDLEDRLGLVLCRRGRGGFALTAEGQQVYDGALRLLAAIDGFRAGVEEIHQRMTGSIAIALFDKIVSNPQARVSQALGAFAERAPDVAIELHVAPLNAIERGVMDGQYQIGIAPMHRCSASLDYHRLFPERMYLYCGCDHRLFRANDGNLTWDDIRAESYAGLGYHSPNMELSHNVQLRRAASAYDQEAVAMLVQSGRFVGFLPDHYARSFEEGGAMRRLRPEMFNYDVQFAALVRHAPKPSRVAQTFIDCLLAAHQVSPTN</sequence>
<dbReference type="PANTHER" id="PTHR30126">
    <property type="entry name" value="HTH-TYPE TRANSCRIPTIONAL REGULATOR"/>
    <property type="match status" value="1"/>
</dbReference>
<name>A0ABX7MBB4_9RHOO</name>
<dbReference type="EMBL" id="CP071060">
    <property type="protein sequence ID" value="QSI79017.1"/>
    <property type="molecule type" value="Genomic_DNA"/>
</dbReference>
<evidence type="ECO:0000313" key="6">
    <source>
        <dbReference type="EMBL" id="QSI79017.1"/>
    </source>
</evidence>
<dbReference type="InterPro" id="IPR005119">
    <property type="entry name" value="LysR_subst-bd"/>
</dbReference>
<keyword evidence="7" id="KW-1185">Reference proteome</keyword>
<feature type="domain" description="HTH lysR-type" evidence="5">
    <location>
        <begin position="13"/>
        <end position="70"/>
    </location>
</feature>
<dbReference type="Gene3D" id="3.40.190.290">
    <property type="match status" value="1"/>
</dbReference>
<evidence type="ECO:0000256" key="3">
    <source>
        <dbReference type="ARBA" id="ARBA00023125"/>
    </source>
</evidence>
<dbReference type="PROSITE" id="PS50931">
    <property type="entry name" value="HTH_LYSR"/>
    <property type="match status" value="1"/>
</dbReference>
<evidence type="ECO:0000256" key="1">
    <source>
        <dbReference type="ARBA" id="ARBA00009437"/>
    </source>
</evidence>
<dbReference type="Proteomes" id="UP000663570">
    <property type="component" value="Chromosome"/>
</dbReference>
<keyword evidence="4" id="KW-0804">Transcription</keyword>
<evidence type="ECO:0000256" key="4">
    <source>
        <dbReference type="ARBA" id="ARBA00023163"/>
    </source>
</evidence>
<gene>
    <name evidence="6" type="ORF">JY500_10555</name>
</gene>
<protein>
    <submittedName>
        <fullName evidence="6">LysR family transcriptional regulator</fullName>
    </submittedName>
</protein>
<dbReference type="InterPro" id="IPR000847">
    <property type="entry name" value="LysR_HTH_N"/>
</dbReference>
<accession>A0ABX7MBB4</accession>
<dbReference type="CDD" id="cd05466">
    <property type="entry name" value="PBP2_LTTR_substrate"/>
    <property type="match status" value="1"/>
</dbReference>
<keyword evidence="2" id="KW-0805">Transcription regulation</keyword>
<dbReference type="Gene3D" id="1.10.10.10">
    <property type="entry name" value="Winged helix-like DNA-binding domain superfamily/Winged helix DNA-binding domain"/>
    <property type="match status" value="1"/>
</dbReference>
<dbReference type="SUPFAM" id="SSF46785">
    <property type="entry name" value="Winged helix' DNA-binding domain"/>
    <property type="match status" value="1"/>
</dbReference>
<evidence type="ECO:0000259" key="5">
    <source>
        <dbReference type="PROSITE" id="PS50931"/>
    </source>
</evidence>
<comment type="similarity">
    <text evidence="1">Belongs to the LysR transcriptional regulatory family.</text>
</comment>
<dbReference type="RefSeq" id="WP_206256318.1">
    <property type="nucleotide sequence ID" value="NZ_CP071060.1"/>
</dbReference>
<dbReference type="Pfam" id="PF00126">
    <property type="entry name" value="HTH_1"/>
    <property type="match status" value="1"/>
</dbReference>
<dbReference type="InterPro" id="IPR036388">
    <property type="entry name" value="WH-like_DNA-bd_sf"/>
</dbReference>
<reference evidence="6 7" key="1">
    <citation type="submission" date="2021-02" db="EMBL/GenBank/DDBJ databases">
        <title>Niveibacterium changnyeongensis HC41.</title>
        <authorList>
            <person name="Kang M."/>
        </authorList>
    </citation>
    <scope>NUCLEOTIDE SEQUENCE [LARGE SCALE GENOMIC DNA]</scope>
    <source>
        <strain evidence="6 7">HC41</strain>
    </source>
</reference>
<evidence type="ECO:0000256" key="2">
    <source>
        <dbReference type="ARBA" id="ARBA00023015"/>
    </source>
</evidence>
<proteinExistence type="inferred from homology"/>
<organism evidence="6 7">
    <name type="scientific">Niveibacterium microcysteis</name>
    <dbReference type="NCBI Taxonomy" id="2811415"/>
    <lineage>
        <taxon>Bacteria</taxon>
        <taxon>Pseudomonadati</taxon>
        <taxon>Pseudomonadota</taxon>
        <taxon>Betaproteobacteria</taxon>
        <taxon>Rhodocyclales</taxon>
        <taxon>Rhodocyclaceae</taxon>
        <taxon>Niveibacterium</taxon>
    </lineage>
</organism>
<evidence type="ECO:0000313" key="7">
    <source>
        <dbReference type="Proteomes" id="UP000663570"/>
    </source>
</evidence>